<keyword evidence="3" id="KW-1185">Reference proteome</keyword>
<evidence type="ECO:0000313" key="2">
    <source>
        <dbReference type="EMBL" id="MBW9109426.1"/>
    </source>
</evidence>
<comment type="caution">
    <text evidence="2">The sequence shown here is derived from an EMBL/GenBank/DDBJ whole genome shotgun (WGS) entry which is preliminary data.</text>
</comment>
<dbReference type="InterPro" id="IPR050144">
    <property type="entry name" value="AAE_transporter"/>
</dbReference>
<dbReference type="InterPro" id="IPR058776">
    <property type="entry name" value="KhtT-like_N"/>
</dbReference>
<dbReference type="Proteomes" id="UP000777440">
    <property type="component" value="Unassembled WGS sequence"/>
</dbReference>
<dbReference type="PANTHER" id="PTHR30445">
    <property type="entry name" value="K(+)_H(+) ANTIPORTER SUBUNIT KHTT"/>
    <property type="match status" value="1"/>
</dbReference>
<sequence length="162" mass="16823">MSVHVERAELAGIGVRHDLETSAGRRLSVITFRDGGRELAVADVRDPDRAAQTLALTDEEATALSEVLGGSVILTQLAGLREQIDGLSTANITLRADSPFAGRALGDTRARTLTRCSIVAIVRGGAVMPAPGPLDPLIVGDTIVAVGTPEGLEHLARIIDGA</sequence>
<dbReference type="PROSITE" id="PS51202">
    <property type="entry name" value="RCK_C"/>
    <property type="match status" value="1"/>
</dbReference>
<dbReference type="PIRSF" id="PIRSF005028">
    <property type="entry name" value="KhtT"/>
    <property type="match status" value="1"/>
</dbReference>
<dbReference type="InterPro" id="IPR036721">
    <property type="entry name" value="RCK_C_sf"/>
</dbReference>
<dbReference type="EMBL" id="JAEUAX010000002">
    <property type="protein sequence ID" value="MBW9109426.1"/>
    <property type="molecule type" value="Genomic_DNA"/>
</dbReference>
<dbReference type="InterPro" id="IPR006037">
    <property type="entry name" value="RCK_C"/>
</dbReference>
<dbReference type="Gene3D" id="3.30.70.1450">
    <property type="entry name" value="Regulator of K+ conductance, C-terminal domain"/>
    <property type="match status" value="1"/>
</dbReference>
<dbReference type="InterPro" id="IPR026278">
    <property type="entry name" value="KhtT"/>
</dbReference>
<evidence type="ECO:0000259" key="1">
    <source>
        <dbReference type="PROSITE" id="PS51202"/>
    </source>
</evidence>
<gene>
    <name evidence="2" type="ORF">JNB61_06550</name>
</gene>
<dbReference type="SUPFAM" id="SSF116726">
    <property type="entry name" value="TrkA C-terminal domain-like"/>
    <property type="match status" value="1"/>
</dbReference>
<dbReference type="RefSeq" id="WP_159840993.1">
    <property type="nucleotide sequence ID" value="NZ_JAEUAX010000002.1"/>
</dbReference>
<accession>A0ABS7HXU3</accession>
<evidence type="ECO:0000313" key="3">
    <source>
        <dbReference type="Proteomes" id="UP000777440"/>
    </source>
</evidence>
<dbReference type="Pfam" id="PF02080">
    <property type="entry name" value="TrkA_C"/>
    <property type="match status" value="1"/>
</dbReference>
<dbReference type="Pfam" id="PF25991">
    <property type="entry name" value="KhtT_N"/>
    <property type="match status" value="1"/>
</dbReference>
<dbReference type="PANTHER" id="PTHR30445:SF8">
    <property type="entry name" value="K(+)_H(+) ANTIPORTER SUBUNIT KHTT"/>
    <property type="match status" value="1"/>
</dbReference>
<proteinExistence type="predicted"/>
<protein>
    <submittedName>
        <fullName evidence="2">Cation:proton antiporter regulatory subunit</fullName>
    </submittedName>
</protein>
<name>A0ABS7HXU3_9MICO</name>
<reference evidence="2 3" key="1">
    <citation type="journal article" date="2021" name="MBio">
        <title>Poor Competitiveness of Bradyrhizobium in Pigeon Pea Root Colonization in Indian Soils.</title>
        <authorList>
            <person name="Chalasani D."/>
            <person name="Basu A."/>
            <person name="Pullabhotla S.V.S.R.N."/>
            <person name="Jorrin B."/>
            <person name="Neal A.L."/>
            <person name="Poole P.S."/>
            <person name="Podile A.R."/>
            <person name="Tkacz A."/>
        </authorList>
    </citation>
    <scope>NUCLEOTIDE SEQUENCE [LARGE SCALE GENOMIC DNA]</scope>
    <source>
        <strain evidence="2 3">HU12</strain>
    </source>
</reference>
<organism evidence="2 3">
    <name type="scientific">Microbacterium ureisolvens</name>
    <dbReference type="NCBI Taxonomy" id="2781186"/>
    <lineage>
        <taxon>Bacteria</taxon>
        <taxon>Bacillati</taxon>
        <taxon>Actinomycetota</taxon>
        <taxon>Actinomycetes</taxon>
        <taxon>Micrococcales</taxon>
        <taxon>Microbacteriaceae</taxon>
        <taxon>Microbacterium</taxon>
    </lineage>
</organism>
<feature type="domain" description="RCK C-terminal" evidence="1">
    <location>
        <begin position="77"/>
        <end position="161"/>
    </location>
</feature>